<dbReference type="OrthoDB" id="5864054at2759"/>
<dbReference type="Pfam" id="PF10324">
    <property type="entry name" value="7TM_GPCR_Srw"/>
    <property type="match status" value="1"/>
</dbReference>
<keyword evidence="2 5" id="KW-0812">Transmembrane</keyword>
<evidence type="ECO:0000256" key="2">
    <source>
        <dbReference type="ARBA" id="ARBA00022692"/>
    </source>
</evidence>
<dbReference type="WBParaSite" id="TCLT_0001067601-mRNA-1">
    <property type="protein sequence ID" value="TCLT_0001067601-mRNA-1"/>
    <property type="gene ID" value="TCLT_0001067601"/>
</dbReference>
<evidence type="ECO:0000256" key="3">
    <source>
        <dbReference type="ARBA" id="ARBA00022989"/>
    </source>
</evidence>
<keyword evidence="3 5" id="KW-1133">Transmembrane helix</keyword>
<evidence type="ECO:0000313" key="8">
    <source>
        <dbReference type="Proteomes" id="UP000276776"/>
    </source>
</evidence>
<dbReference type="EMBL" id="UYYF01005246">
    <property type="protein sequence ID" value="VDN08369.1"/>
    <property type="molecule type" value="Genomic_DNA"/>
</dbReference>
<dbReference type="PRINTS" id="PR00237">
    <property type="entry name" value="GPCRRHODOPSN"/>
</dbReference>
<dbReference type="PANTHER" id="PTHR46273">
    <property type="entry name" value="MYOSUPPRESSIN RECEPTOR 1, ISOFORM B-RELATED"/>
    <property type="match status" value="1"/>
</dbReference>
<evidence type="ECO:0000256" key="1">
    <source>
        <dbReference type="ARBA" id="ARBA00004370"/>
    </source>
</evidence>
<feature type="transmembrane region" description="Helical" evidence="5">
    <location>
        <begin position="151"/>
        <end position="170"/>
    </location>
</feature>
<reference evidence="7 8" key="2">
    <citation type="submission" date="2018-11" db="EMBL/GenBank/DDBJ databases">
        <authorList>
            <consortium name="Pathogen Informatics"/>
        </authorList>
    </citation>
    <scope>NUCLEOTIDE SEQUENCE [LARGE SCALE GENOMIC DNA]</scope>
</reference>
<protein>
    <submittedName>
        <fullName evidence="9">G_PROTEIN_RECEP_F1_2 domain-containing protein</fullName>
    </submittedName>
</protein>
<dbReference type="InterPro" id="IPR053219">
    <property type="entry name" value="GPCR_Dmsr-1"/>
</dbReference>
<dbReference type="CDD" id="cd14978">
    <property type="entry name" value="7tmA_FMRFamide_R-like"/>
    <property type="match status" value="1"/>
</dbReference>
<dbReference type="OMA" id="CHAASDM"/>
<feature type="transmembrane region" description="Helical" evidence="5">
    <location>
        <begin position="291"/>
        <end position="312"/>
    </location>
</feature>
<evidence type="ECO:0000313" key="9">
    <source>
        <dbReference type="WBParaSite" id="TCLT_0001067601-mRNA-1"/>
    </source>
</evidence>
<organism evidence="9">
    <name type="scientific">Thelazia callipaeda</name>
    <name type="common">Oriental eyeworm</name>
    <name type="synonym">Parasitic nematode</name>
    <dbReference type="NCBI Taxonomy" id="103827"/>
    <lineage>
        <taxon>Eukaryota</taxon>
        <taxon>Metazoa</taxon>
        <taxon>Ecdysozoa</taxon>
        <taxon>Nematoda</taxon>
        <taxon>Chromadorea</taxon>
        <taxon>Rhabditida</taxon>
        <taxon>Spirurina</taxon>
        <taxon>Spiruromorpha</taxon>
        <taxon>Thelazioidea</taxon>
        <taxon>Thelaziidae</taxon>
        <taxon>Thelazia</taxon>
    </lineage>
</organism>
<proteinExistence type="predicted"/>
<dbReference type="STRING" id="103827.A0A0N5DBV9"/>
<keyword evidence="4 5" id="KW-0472">Membrane</keyword>
<dbReference type="PANTHER" id="PTHR46273:SF16">
    <property type="entry name" value="G-PROTEIN COUPLED RECEPTORS FAMILY 1 PROFILE DOMAIN-CONTAINING PROTEIN"/>
    <property type="match status" value="1"/>
</dbReference>
<reference evidence="9" key="1">
    <citation type="submission" date="2017-02" db="UniProtKB">
        <authorList>
            <consortium name="WormBaseParasite"/>
        </authorList>
    </citation>
    <scope>IDENTIFICATION</scope>
</reference>
<comment type="subcellular location">
    <subcellularLocation>
        <location evidence="1">Membrane</location>
    </subcellularLocation>
</comment>
<dbReference type="GO" id="GO:0008528">
    <property type="term" value="F:G protein-coupled peptide receptor activity"/>
    <property type="evidence" value="ECO:0007669"/>
    <property type="project" value="InterPro"/>
</dbReference>
<feature type="domain" description="G-protein coupled receptors family 1 profile" evidence="6">
    <location>
        <begin position="48"/>
        <end position="339"/>
    </location>
</feature>
<evidence type="ECO:0000313" key="7">
    <source>
        <dbReference type="EMBL" id="VDN08369.1"/>
    </source>
</evidence>
<dbReference type="AlphaFoldDB" id="A0A0N5DBV9"/>
<accession>A0A0N5DBV9</accession>
<dbReference type="Gene3D" id="1.20.1070.10">
    <property type="entry name" value="Rhodopsin 7-helix transmembrane proteins"/>
    <property type="match status" value="1"/>
</dbReference>
<dbReference type="PROSITE" id="PS50262">
    <property type="entry name" value="G_PROTEIN_RECEP_F1_2"/>
    <property type="match status" value="1"/>
</dbReference>
<dbReference type="InterPro" id="IPR017452">
    <property type="entry name" value="GPCR_Rhodpsn_7TM"/>
</dbReference>
<sequence length="453" mass="50919">MNSRACEIGSVQFQNATWLFAALADFQQAYGLIHPYIAVLLCFTGTILNVMTIAVLTRPSMLSPVNVLLCSVAICDVLVMTSYSIFVTHFLISAASRCLHTDYNYPWTVFTLIHAHVSVVLHSTSIWLTVLLAQIRVLTIRRGARQPATSVTIRFTVILSVATCLVMTLFNLPNFLTFKATYKNVKIKNIVMLFFKIVRISPKLFLPCLLSESDNFSLPLQTISLSTTLSPPSMASSSSSTSLSIDNSHEDEYFEQNFDYTDENDQYPVYMLVPSQGDCLKLKLAFWSNGILFKVLPCLLLTVSIIVLLKVISDLSRQRRTLAKVNLNQSIKRIILKYVYLPMGDFMDLLSLINSAVNFLIYCIMNKRFRATFLQLFCGFCSIQRVTKEISNLCKFQLMIPTSQHRPSAASVILSLSAAREKSLKNDKKLCENLTCISDNQCQKLPVVVENNG</sequence>
<dbReference type="GO" id="GO:0005886">
    <property type="term" value="C:plasma membrane"/>
    <property type="evidence" value="ECO:0007669"/>
    <property type="project" value="TreeGrafter"/>
</dbReference>
<dbReference type="InterPro" id="IPR019427">
    <property type="entry name" value="7TM_GPCR_serpentine_rcpt_Srw"/>
</dbReference>
<dbReference type="Proteomes" id="UP000276776">
    <property type="component" value="Unassembled WGS sequence"/>
</dbReference>
<dbReference type="InterPro" id="IPR000276">
    <property type="entry name" value="GPCR_Rhodpsn"/>
</dbReference>
<evidence type="ECO:0000256" key="4">
    <source>
        <dbReference type="ARBA" id="ARBA00023136"/>
    </source>
</evidence>
<feature type="transmembrane region" description="Helical" evidence="5">
    <location>
        <begin position="112"/>
        <end position="139"/>
    </location>
</feature>
<keyword evidence="8" id="KW-1185">Reference proteome</keyword>
<name>A0A0N5DBV9_THECL</name>
<evidence type="ECO:0000259" key="6">
    <source>
        <dbReference type="PROSITE" id="PS50262"/>
    </source>
</evidence>
<evidence type="ECO:0000256" key="5">
    <source>
        <dbReference type="SAM" id="Phobius"/>
    </source>
</evidence>
<feature type="transmembrane region" description="Helical" evidence="5">
    <location>
        <begin position="68"/>
        <end position="92"/>
    </location>
</feature>
<gene>
    <name evidence="7" type="ORF">TCLT_LOCUS10660</name>
</gene>
<dbReference type="SUPFAM" id="SSF81321">
    <property type="entry name" value="Family A G protein-coupled receptor-like"/>
    <property type="match status" value="1"/>
</dbReference>
<feature type="transmembrane region" description="Helical" evidence="5">
    <location>
        <begin position="33"/>
        <end position="56"/>
    </location>
</feature>